<accession>A0ACC6V334</accession>
<sequence length="312" mass="34564">MSLSEALDALSMLRRFRPYLAGAGGLSDMMNALRWSLWYAAKWWPLARENPDTLFAKALRLSLIHHGVIDERGELKKALKEPERPRGPYAQEWLALHEAFDKIAGAVAKGEADRDVLEALLASMQSQGWYRLWRDGFLEAAGFKAAKRVFEPKMRGGINAVDIYNAYGLELYVGYEESREAAAALLEAVPAVEVDRCSGRGICVYSASSTCEVAEELRGLGVDSVLLFNVLHWFPDPLKELRCIAAAAPRARLYVGQPVVETMPGFIAINTALGAYHVFSREDVEGLLEAAGFKRASLLLRAVPFYAAVWAR</sequence>
<name>A0ACC6V334_9CREN</name>
<evidence type="ECO:0000313" key="1">
    <source>
        <dbReference type="EMBL" id="MFB6491435.1"/>
    </source>
</evidence>
<dbReference type="Proteomes" id="UP000033636">
    <property type="component" value="Unassembled WGS sequence"/>
</dbReference>
<evidence type="ECO:0000313" key="2">
    <source>
        <dbReference type="Proteomes" id="UP000033636"/>
    </source>
</evidence>
<gene>
    <name evidence="1" type="ORF">TU35_009445</name>
</gene>
<comment type="caution">
    <text evidence="1">The sequence shown here is derived from an EMBL/GenBank/DDBJ whole genome shotgun (WGS) entry which is preliminary data.</text>
</comment>
<proteinExistence type="predicted"/>
<protein>
    <submittedName>
        <fullName evidence="1">Uncharacterized protein</fullName>
    </submittedName>
</protein>
<dbReference type="EMBL" id="JZWT02000034">
    <property type="protein sequence ID" value="MFB6491435.1"/>
    <property type="molecule type" value="Genomic_DNA"/>
</dbReference>
<reference evidence="1" key="1">
    <citation type="submission" date="2024-07" db="EMBL/GenBank/DDBJ databases">
        <title>Metagenome and Metagenome-Assembled Genomes of Archaea from a hot spring from the geothermal field of Los Azufres, Mexico.</title>
        <authorList>
            <person name="Marin-Paredes R."/>
            <person name="Martinez-Romero E."/>
            <person name="Servin-Garciduenas L.E."/>
        </authorList>
    </citation>
    <scope>NUCLEOTIDE SEQUENCE</scope>
</reference>
<organism evidence="1 2">
    <name type="scientific">Thermoproteus sp. AZ2</name>
    <dbReference type="NCBI Taxonomy" id="1609232"/>
    <lineage>
        <taxon>Archaea</taxon>
        <taxon>Thermoproteota</taxon>
        <taxon>Thermoprotei</taxon>
        <taxon>Thermoproteales</taxon>
        <taxon>Thermoproteaceae</taxon>
        <taxon>Thermoproteus</taxon>
    </lineage>
</organism>